<dbReference type="CDD" id="cd00033">
    <property type="entry name" value="CCP"/>
    <property type="match status" value="3"/>
</dbReference>
<keyword evidence="3" id="KW-1015">Disulfide bond</keyword>
<evidence type="ECO:0000259" key="6">
    <source>
        <dbReference type="PROSITE" id="PS50923"/>
    </source>
</evidence>
<dbReference type="SUPFAM" id="SSF57535">
    <property type="entry name" value="Complement control module/SCR domain"/>
    <property type="match status" value="3"/>
</dbReference>
<keyword evidence="4" id="KW-0325">Glycoprotein</keyword>
<dbReference type="Pfam" id="PF00084">
    <property type="entry name" value="Sushi"/>
    <property type="match status" value="1"/>
</dbReference>
<reference evidence="7 9" key="1">
    <citation type="journal article" date="2012" name="Nature">
        <title>Algal genomes reveal evolutionary mosaicism and the fate of nucleomorphs.</title>
        <authorList>
            <consortium name="DOE Joint Genome Institute"/>
            <person name="Curtis B.A."/>
            <person name="Tanifuji G."/>
            <person name="Burki F."/>
            <person name="Gruber A."/>
            <person name="Irimia M."/>
            <person name="Maruyama S."/>
            <person name="Arias M.C."/>
            <person name="Ball S.G."/>
            <person name="Gile G.H."/>
            <person name="Hirakawa Y."/>
            <person name="Hopkins J.F."/>
            <person name="Kuo A."/>
            <person name="Rensing S.A."/>
            <person name="Schmutz J."/>
            <person name="Symeonidi A."/>
            <person name="Elias M."/>
            <person name="Eveleigh R.J."/>
            <person name="Herman E.K."/>
            <person name="Klute M.J."/>
            <person name="Nakayama T."/>
            <person name="Obornik M."/>
            <person name="Reyes-Prieto A."/>
            <person name="Armbrust E.V."/>
            <person name="Aves S.J."/>
            <person name="Beiko R.G."/>
            <person name="Coutinho P."/>
            <person name="Dacks J.B."/>
            <person name="Durnford D.G."/>
            <person name="Fast N.M."/>
            <person name="Green B.R."/>
            <person name="Grisdale C.J."/>
            <person name="Hempel F."/>
            <person name="Henrissat B."/>
            <person name="Hoppner M.P."/>
            <person name="Ishida K."/>
            <person name="Kim E."/>
            <person name="Koreny L."/>
            <person name="Kroth P.G."/>
            <person name="Liu Y."/>
            <person name="Malik S.B."/>
            <person name="Maier U.G."/>
            <person name="McRose D."/>
            <person name="Mock T."/>
            <person name="Neilson J.A."/>
            <person name="Onodera N.T."/>
            <person name="Poole A.M."/>
            <person name="Pritham E.J."/>
            <person name="Richards T.A."/>
            <person name="Rocap G."/>
            <person name="Roy S.W."/>
            <person name="Sarai C."/>
            <person name="Schaack S."/>
            <person name="Shirato S."/>
            <person name="Slamovits C.H."/>
            <person name="Spencer D.F."/>
            <person name="Suzuki S."/>
            <person name="Worden A.Z."/>
            <person name="Zauner S."/>
            <person name="Barry K."/>
            <person name="Bell C."/>
            <person name="Bharti A.K."/>
            <person name="Crow J.A."/>
            <person name="Grimwood J."/>
            <person name="Kramer R."/>
            <person name="Lindquist E."/>
            <person name="Lucas S."/>
            <person name="Salamov A."/>
            <person name="McFadden G.I."/>
            <person name="Lane C.E."/>
            <person name="Keeling P.J."/>
            <person name="Gray M.W."/>
            <person name="Grigoriev I.V."/>
            <person name="Archibald J.M."/>
        </authorList>
    </citation>
    <scope>NUCLEOTIDE SEQUENCE</scope>
    <source>
        <strain evidence="7 9">CCMP2712</strain>
    </source>
</reference>
<gene>
    <name evidence="7" type="ORF">GUITHDRAFT_102879</name>
</gene>
<keyword evidence="9" id="KW-1185">Reference proteome</keyword>
<dbReference type="Gene3D" id="2.10.70.10">
    <property type="entry name" value="Complement Module, domain 1"/>
    <property type="match status" value="3"/>
</dbReference>
<dbReference type="SMART" id="SM00032">
    <property type="entry name" value="CCP"/>
    <property type="match status" value="4"/>
</dbReference>
<accession>L1JU51</accession>
<dbReference type="PANTHER" id="PTHR19325">
    <property type="entry name" value="COMPLEMENT COMPONENT-RELATED SUSHI DOMAIN-CONTAINING"/>
    <property type="match status" value="1"/>
</dbReference>
<dbReference type="InterPro" id="IPR050350">
    <property type="entry name" value="Compl-Cell_Adhes-Reg"/>
</dbReference>
<protein>
    <recommendedName>
        <fullName evidence="6">Sushi domain-containing protein</fullName>
    </recommendedName>
</protein>
<evidence type="ECO:0000256" key="2">
    <source>
        <dbReference type="ARBA" id="ARBA00022737"/>
    </source>
</evidence>
<evidence type="ECO:0000313" key="7">
    <source>
        <dbReference type="EMBL" id="EKX51618.1"/>
    </source>
</evidence>
<evidence type="ECO:0000313" key="9">
    <source>
        <dbReference type="Proteomes" id="UP000011087"/>
    </source>
</evidence>
<name>L1JU51_GUITC</name>
<evidence type="ECO:0000256" key="3">
    <source>
        <dbReference type="ARBA" id="ARBA00023157"/>
    </source>
</evidence>
<dbReference type="HOGENOM" id="CLU_282773_0_0_1"/>
<dbReference type="PANTHER" id="PTHR19325:SF575">
    <property type="entry name" value="LOCOMOTION-RELATED PROTEIN HIKARU GENKI"/>
    <property type="match status" value="1"/>
</dbReference>
<dbReference type="OrthoDB" id="406096at2759"/>
<reference evidence="9" key="2">
    <citation type="submission" date="2012-11" db="EMBL/GenBank/DDBJ databases">
        <authorList>
            <person name="Kuo A."/>
            <person name="Curtis B.A."/>
            <person name="Tanifuji G."/>
            <person name="Burki F."/>
            <person name="Gruber A."/>
            <person name="Irimia M."/>
            <person name="Maruyama S."/>
            <person name="Arias M.C."/>
            <person name="Ball S.G."/>
            <person name="Gile G.H."/>
            <person name="Hirakawa Y."/>
            <person name="Hopkins J.F."/>
            <person name="Rensing S.A."/>
            <person name="Schmutz J."/>
            <person name="Symeonidi A."/>
            <person name="Elias M."/>
            <person name="Eveleigh R.J."/>
            <person name="Herman E.K."/>
            <person name="Klute M.J."/>
            <person name="Nakayama T."/>
            <person name="Obornik M."/>
            <person name="Reyes-Prieto A."/>
            <person name="Armbrust E.V."/>
            <person name="Aves S.J."/>
            <person name="Beiko R.G."/>
            <person name="Coutinho P."/>
            <person name="Dacks J.B."/>
            <person name="Durnford D.G."/>
            <person name="Fast N.M."/>
            <person name="Green B.R."/>
            <person name="Grisdale C."/>
            <person name="Hempe F."/>
            <person name="Henrissat B."/>
            <person name="Hoppner M.P."/>
            <person name="Ishida K.-I."/>
            <person name="Kim E."/>
            <person name="Koreny L."/>
            <person name="Kroth P.G."/>
            <person name="Liu Y."/>
            <person name="Malik S.-B."/>
            <person name="Maier U.G."/>
            <person name="McRose D."/>
            <person name="Mock T."/>
            <person name="Neilson J.A."/>
            <person name="Onodera N.T."/>
            <person name="Poole A.M."/>
            <person name="Pritham E.J."/>
            <person name="Richards T.A."/>
            <person name="Rocap G."/>
            <person name="Roy S.W."/>
            <person name="Sarai C."/>
            <person name="Schaack S."/>
            <person name="Shirato S."/>
            <person name="Slamovits C.H."/>
            <person name="Spencer D.F."/>
            <person name="Suzuki S."/>
            <person name="Worden A.Z."/>
            <person name="Zauner S."/>
            <person name="Barry K."/>
            <person name="Bell C."/>
            <person name="Bharti A.K."/>
            <person name="Crow J.A."/>
            <person name="Grimwood J."/>
            <person name="Kramer R."/>
            <person name="Lindquist E."/>
            <person name="Lucas S."/>
            <person name="Salamov A."/>
            <person name="McFadden G.I."/>
            <person name="Lane C.E."/>
            <person name="Keeling P.J."/>
            <person name="Gray M.W."/>
            <person name="Grigoriev I.V."/>
            <person name="Archibald J.M."/>
        </authorList>
    </citation>
    <scope>NUCLEOTIDE SEQUENCE</scope>
    <source>
        <strain evidence="9">CCMP2712</strain>
    </source>
</reference>
<evidence type="ECO:0000256" key="5">
    <source>
        <dbReference type="SAM" id="SignalP"/>
    </source>
</evidence>
<feature type="chain" id="PRO_5008771766" description="Sushi domain-containing protein" evidence="5">
    <location>
        <begin position="25"/>
        <end position="1104"/>
    </location>
</feature>
<feature type="signal peptide" evidence="5">
    <location>
        <begin position="1"/>
        <end position="24"/>
    </location>
</feature>
<dbReference type="KEGG" id="gtt:GUITHDRAFT_102879"/>
<keyword evidence="2" id="KW-0677">Repeat</keyword>
<dbReference type="Proteomes" id="UP000011087">
    <property type="component" value="Unassembled WGS sequence"/>
</dbReference>
<dbReference type="EMBL" id="JH992975">
    <property type="protein sequence ID" value="EKX51618.1"/>
    <property type="molecule type" value="Genomic_DNA"/>
</dbReference>
<dbReference type="PaxDb" id="55529-EKX51618"/>
<dbReference type="RefSeq" id="XP_005838598.1">
    <property type="nucleotide sequence ID" value="XM_005838541.1"/>
</dbReference>
<evidence type="ECO:0000313" key="8">
    <source>
        <dbReference type="EnsemblProtists" id="EKX51618"/>
    </source>
</evidence>
<proteinExistence type="predicted"/>
<organism evidence="7">
    <name type="scientific">Guillardia theta (strain CCMP2712)</name>
    <name type="common">Cryptophyte</name>
    <dbReference type="NCBI Taxonomy" id="905079"/>
    <lineage>
        <taxon>Eukaryota</taxon>
        <taxon>Cryptophyceae</taxon>
        <taxon>Pyrenomonadales</taxon>
        <taxon>Geminigeraceae</taxon>
        <taxon>Guillardia</taxon>
    </lineage>
</organism>
<feature type="domain" description="Sushi" evidence="6">
    <location>
        <begin position="372"/>
        <end position="431"/>
    </location>
</feature>
<keyword evidence="5" id="KW-0732">Signal</keyword>
<dbReference type="InterPro" id="IPR035976">
    <property type="entry name" value="Sushi/SCR/CCP_sf"/>
</dbReference>
<evidence type="ECO:0000256" key="1">
    <source>
        <dbReference type="ARBA" id="ARBA00022659"/>
    </source>
</evidence>
<dbReference type="AlphaFoldDB" id="L1JU51"/>
<evidence type="ECO:0000256" key="4">
    <source>
        <dbReference type="ARBA" id="ARBA00023180"/>
    </source>
</evidence>
<dbReference type="STRING" id="905079.L1JU51"/>
<keyword evidence="1" id="KW-0768">Sushi</keyword>
<dbReference type="GeneID" id="17308302"/>
<dbReference type="InterPro" id="IPR000436">
    <property type="entry name" value="Sushi_SCR_CCP_dom"/>
</dbReference>
<dbReference type="PROSITE" id="PS50923">
    <property type="entry name" value="SUSHI"/>
    <property type="match status" value="1"/>
</dbReference>
<reference evidence="8" key="3">
    <citation type="submission" date="2016-03" db="UniProtKB">
        <authorList>
            <consortium name="EnsemblProtists"/>
        </authorList>
    </citation>
    <scope>IDENTIFICATION</scope>
</reference>
<sequence>MWTTFGSQCSACLVLTLGVSFSLATPGPWLTPPDWNFLKHQDLKVGQEFLPPVGPQGSSSKLLAQQISVAISAHVSVEDVLVDESGATLRGFTVNSNPGSIFEEDGVEIMQAAQLFHVSDDLYSQLVILATNFRKQLFVFHAHVSGSEVSLGPSKMVDEDVNRAFVVGVSRQNFVIAYSRRTGSPGTLLASGRVNPKNDQVLLEQPLPLMEESSSDLCLATNGYLLYASAVTNSSIQHGITLGIAIRSDMSNNPPDSVLWNPIVLSVADAKKIVWQDQDIYPGSMTCSSINQTGSLSTLVSWRHKSPVKDCGAFPTPPHAHSTPPGIVKKGERVQVKCDDGYRPVNVSSNSTTSPLCLPSGTFEDSITCVPVSCGRYPPPPNASVFPADDVTFGGGVTIVCEKGYILSDGGNAAPTCQADGSFTQGKTCEQEREGTCGAYPGLLNGQVMPPGSLPVWGSINLTCNDGYRLVVNYRGGEDRASPRCVSSLGRMEIDTVFDNSYDRSGYVTGTPISRPRADFSHILDARCDPVSCGSLLPPRYGFVEPVGEVFFPGIVRIRCDEGFVLSEEGSASPRCLANGTFELGKTCISGGLTTIVIGMSSGEIANLSRTLVSERGAMHMSSLRLWPWQVRSTYGSWTEVRKCNGMVGFIACVSAPAEVGARGDCLLPFDPSAVQSQTFAAGAMPGGTCNATGIACTGDCRGKPAEVAVLEIVCGLLLDVSGGLMIFLAFVGPACPMGKGDEVFPSQLEFSIIPSSRALLDRHASSMFAPLLSSPHSHRNQVVLTYVSDVTGEPQVVDAYVNASAILAGADVRLVVEDLLHWNKTQPLGFLLGFQRSFSWPTVAAQTFTVTSSVAARSVVCEQEQAASVLVLSNMSETLEATRAQCRTRLNLTLPTAAEASIPVRTCLKRRDAQQLVNDIILQRRIVKNHVADPLAISCGASWHVPQVCELVQGCLIDAVNSKWWSTFLPFYDLRTSDMYLQYRAPVTRHFYDVFLQLLPFTTNTTCLVVASATSRQYAANQNHGEGYCMLSKLMESCSLSQHEVVSQDTCPSLPMAECLLQSPRHPSDAVLYHLFDYSATTAALFTAQGAPERYFPQPDPRL</sequence>
<dbReference type="EnsemblProtists" id="EKX51618">
    <property type="protein sequence ID" value="EKX51618"/>
    <property type="gene ID" value="GUITHDRAFT_102879"/>
</dbReference>